<evidence type="ECO:0000256" key="1">
    <source>
        <dbReference type="SAM" id="Phobius"/>
    </source>
</evidence>
<protein>
    <submittedName>
        <fullName evidence="2">Superinfection immunity protein</fullName>
    </submittedName>
</protein>
<evidence type="ECO:0000313" key="2">
    <source>
        <dbReference type="EMBL" id="RYB02473.1"/>
    </source>
</evidence>
<keyword evidence="3" id="KW-1185">Reference proteome</keyword>
<organism evidence="2 3">
    <name type="scientific">Lichenibacterium ramalinae</name>
    <dbReference type="NCBI Taxonomy" id="2316527"/>
    <lineage>
        <taxon>Bacteria</taxon>
        <taxon>Pseudomonadati</taxon>
        <taxon>Pseudomonadota</taxon>
        <taxon>Alphaproteobacteria</taxon>
        <taxon>Hyphomicrobiales</taxon>
        <taxon>Lichenihabitantaceae</taxon>
        <taxon>Lichenibacterium</taxon>
    </lineage>
</organism>
<gene>
    <name evidence="2" type="ORF">D3272_21375</name>
</gene>
<keyword evidence="1" id="KW-0472">Membrane</keyword>
<feature type="transmembrane region" description="Helical" evidence="1">
    <location>
        <begin position="6"/>
        <end position="29"/>
    </location>
</feature>
<dbReference type="OrthoDB" id="8005508at2"/>
<dbReference type="Pfam" id="PF14373">
    <property type="entry name" value="Imm_superinfect"/>
    <property type="match status" value="1"/>
</dbReference>
<name>A0A4V1RI63_9HYPH</name>
<reference evidence="2 3" key="1">
    <citation type="submission" date="2018-09" db="EMBL/GenBank/DDBJ databases">
        <authorList>
            <person name="Grouzdev D.S."/>
            <person name="Krutkina M.S."/>
        </authorList>
    </citation>
    <scope>NUCLEOTIDE SEQUENCE [LARGE SCALE GENOMIC DNA]</scope>
    <source>
        <strain evidence="2 3">RmlP001</strain>
    </source>
</reference>
<dbReference type="EMBL" id="QYBC01000020">
    <property type="protein sequence ID" value="RYB02473.1"/>
    <property type="molecule type" value="Genomic_DNA"/>
</dbReference>
<proteinExistence type="predicted"/>
<dbReference type="InterPro" id="IPR016410">
    <property type="entry name" value="Phage_imm"/>
</dbReference>
<evidence type="ECO:0000313" key="3">
    <source>
        <dbReference type="Proteomes" id="UP000289411"/>
    </source>
</evidence>
<comment type="caution">
    <text evidence="2">The sequence shown here is derived from an EMBL/GenBank/DDBJ whole genome shotgun (WGS) entry which is preliminary data.</text>
</comment>
<dbReference type="Proteomes" id="UP000289411">
    <property type="component" value="Unassembled WGS sequence"/>
</dbReference>
<dbReference type="AlphaFoldDB" id="A0A4V1RI63"/>
<dbReference type="RefSeq" id="WP_129221239.1">
    <property type="nucleotide sequence ID" value="NZ_QYBC01000020.1"/>
</dbReference>
<feature type="transmembrane region" description="Helical" evidence="1">
    <location>
        <begin position="41"/>
        <end position="65"/>
    </location>
</feature>
<sequence length="149" mass="16478">MDLIFAYLLYFLIATIVLIASIWLGLLPSFVAFRRRTHDRWFILALNVFAGATVIGWVVALVWAYRGRVSAQQADGHDPQAGIGLLLNDVRQLPLFPQPRPEPMTSSANGSPTFGQAADAIERLVTLHTQGYITAEEFVKLKAEVIGKV</sequence>
<accession>A0A4V1RI63</accession>
<keyword evidence="1" id="KW-1133">Transmembrane helix</keyword>
<keyword evidence="1" id="KW-0812">Transmembrane</keyword>
<reference evidence="2 3" key="2">
    <citation type="submission" date="2019-02" db="EMBL/GenBank/DDBJ databases">
        <title>'Lichenibacterium ramalinii' gen. nov. sp. nov., 'Lichenibacterium minor' gen. nov. sp. nov.</title>
        <authorList>
            <person name="Pankratov T."/>
        </authorList>
    </citation>
    <scope>NUCLEOTIDE SEQUENCE [LARGE SCALE GENOMIC DNA]</scope>
    <source>
        <strain evidence="2 3">RmlP001</strain>
    </source>
</reference>